<dbReference type="STRING" id="31246.A0A183PH65"/>
<accession>A0A183PH65</accession>
<keyword evidence="3" id="KW-1185">Reference proteome</keyword>
<evidence type="ECO:0000256" key="1">
    <source>
        <dbReference type="SAM" id="MobiDB-lite"/>
    </source>
</evidence>
<protein>
    <submittedName>
        <fullName evidence="2">Uncharacterized protein</fullName>
    </submittedName>
</protein>
<dbReference type="AlphaFoldDB" id="A0A183PH65"/>
<gene>
    <name evidence="2" type="ORF">SMTD_LOCUS13701</name>
</gene>
<feature type="region of interest" description="Disordered" evidence="1">
    <location>
        <begin position="195"/>
        <end position="215"/>
    </location>
</feature>
<dbReference type="Proteomes" id="UP000269396">
    <property type="component" value="Unassembled WGS sequence"/>
</dbReference>
<proteinExistence type="predicted"/>
<evidence type="ECO:0000313" key="2">
    <source>
        <dbReference type="EMBL" id="VDP64150.1"/>
    </source>
</evidence>
<organism evidence="2 3">
    <name type="scientific">Schistosoma mattheei</name>
    <dbReference type="NCBI Taxonomy" id="31246"/>
    <lineage>
        <taxon>Eukaryota</taxon>
        <taxon>Metazoa</taxon>
        <taxon>Spiralia</taxon>
        <taxon>Lophotrochozoa</taxon>
        <taxon>Platyhelminthes</taxon>
        <taxon>Trematoda</taxon>
        <taxon>Digenea</taxon>
        <taxon>Strigeidida</taxon>
        <taxon>Schistosomatoidea</taxon>
        <taxon>Schistosomatidae</taxon>
        <taxon>Schistosoma</taxon>
    </lineage>
</organism>
<sequence length="268" mass="30545">MVTTSAKVPKKTSSNKLKDLFSTDIKNSDDVRGSVKYLDIQLLESTVDHRGVPLVKPNYHQRISCNTLMVDGFQANKLKRPTNRYLSTNISNNEQIPTQWNRFVESSLSYPQKNKSSEQVNEDVNKTLNHHRNHNHQQQLQRQKLNAYSLPRSSLSSSSSSSFSSFTLKGFKDSIKLRNTTTKLPTTNFCSKDTLMKNNEKDNNKSSKNGNDLFNNEKLSSEISNVFMENDRVKKQTILCYEQTANHEKSNLFGESDLDGKNLSLVTQ</sequence>
<feature type="compositionally biased region" description="Basic and acidic residues" evidence="1">
    <location>
        <begin position="195"/>
        <end position="205"/>
    </location>
</feature>
<dbReference type="EMBL" id="UZAL01033796">
    <property type="protein sequence ID" value="VDP64150.1"/>
    <property type="molecule type" value="Genomic_DNA"/>
</dbReference>
<reference evidence="2 3" key="1">
    <citation type="submission" date="2018-11" db="EMBL/GenBank/DDBJ databases">
        <authorList>
            <consortium name="Pathogen Informatics"/>
        </authorList>
    </citation>
    <scope>NUCLEOTIDE SEQUENCE [LARGE SCALE GENOMIC DNA]</scope>
    <source>
        <strain>Denwood</strain>
        <strain evidence="3">Zambia</strain>
    </source>
</reference>
<name>A0A183PH65_9TREM</name>
<evidence type="ECO:0000313" key="3">
    <source>
        <dbReference type="Proteomes" id="UP000269396"/>
    </source>
</evidence>